<dbReference type="Proteomes" id="UP001187415">
    <property type="component" value="Unassembled WGS sequence"/>
</dbReference>
<sequence>MPQNRSLALETVLLMFLIVGSLWPRLDAQVDREDDNRPGGRGADGGAFFALQSCHQLLNADKGEFFSPDYLCSNPPLWCNWTIQVDPGKRIHLHLEDLTSDDTCYLKQDQTHVDEPAGHFGGHKILQKCWREAKFTSTSNTLYVVLLIGGWPNPPYRGFRGRYQAFGLPVVYNPQERFTERGRKPSAALKDFSEAEPEQDYEDQASAPTDEVTWEDDEVSENYSRVHQLAAVPTVPVSTQRTSWSEQSVSKVLSRLSDTAVHAASPQPAAQNPAARRRNVEEASAPAETDDVPETNTQSWNEETESADGVVPEEFLSLPGGPDAEGTEQAVELLSDHRGTSRLRNDTVNPHLPGDHLFEVAVEVDFTQDLEQTWDGQARSLLLSVKSLVREQLEALHTSLSMSSKRIKRLNAGVLYILWLQMGHGPGGPQVHRDVHSALQGLIATDVGQGKAVVTSVSTADVNECGTQLLLCDINADCVNHFGSYSCRCRPGFEDKSRLGSGGTACVDMRASGCSSRLSPETKGVYVLFFLLSSLMLMLLLGAAVLYHRHHRGAFVVRCNSNGSSIAAPDLNNNSIHHQRDGYSCPTESDTPAPPPPPRGPRRGWPQGKERCPPVDLPLLRFSSLLPPDDYVEPQEGVKM</sequence>
<dbReference type="InterPro" id="IPR001881">
    <property type="entry name" value="EGF-like_Ca-bd_dom"/>
</dbReference>
<evidence type="ECO:0000256" key="3">
    <source>
        <dbReference type="ARBA" id="ARBA00022737"/>
    </source>
</evidence>
<keyword evidence="12" id="KW-1185">Reference proteome</keyword>
<feature type="domain" description="EGF-like" evidence="10">
    <location>
        <begin position="461"/>
        <end position="499"/>
    </location>
</feature>
<dbReference type="InterPro" id="IPR000859">
    <property type="entry name" value="CUB_dom"/>
</dbReference>
<evidence type="ECO:0000256" key="8">
    <source>
        <dbReference type="SAM" id="SignalP"/>
    </source>
</evidence>
<dbReference type="PROSITE" id="PS01180">
    <property type="entry name" value="CUB"/>
    <property type="match status" value="1"/>
</dbReference>
<dbReference type="SMART" id="SM00042">
    <property type="entry name" value="CUB"/>
    <property type="match status" value="1"/>
</dbReference>
<keyword evidence="1 5" id="KW-0245">EGF-like domain</keyword>
<feature type="region of interest" description="Disordered" evidence="6">
    <location>
        <begin position="570"/>
        <end position="615"/>
    </location>
</feature>
<dbReference type="Gene3D" id="2.10.25.10">
    <property type="entry name" value="Laminin"/>
    <property type="match status" value="1"/>
</dbReference>
<gene>
    <name evidence="11" type="ORF">Q5P01_025736</name>
</gene>
<dbReference type="CDD" id="cd00054">
    <property type="entry name" value="EGF_CA"/>
    <property type="match status" value="1"/>
</dbReference>
<dbReference type="InterPro" id="IPR049883">
    <property type="entry name" value="NOTCH1_EGF-like"/>
</dbReference>
<dbReference type="GO" id="GO:0030855">
    <property type="term" value="P:epithelial cell differentiation"/>
    <property type="evidence" value="ECO:0007669"/>
    <property type="project" value="UniProtKB-ARBA"/>
</dbReference>
<dbReference type="CDD" id="cd00041">
    <property type="entry name" value="CUB"/>
    <property type="match status" value="1"/>
</dbReference>
<keyword evidence="3" id="KW-0677">Repeat</keyword>
<feature type="compositionally biased region" description="Low complexity" evidence="6">
    <location>
        <begin position="263"/>
        <end position="274"/>
    </location>
</feature>
<evidence type="ECO:0008006" key="13">
    <source>
        <dbReference type="Google" id="ProtNLM"/>
    </source>
</evidence>
<feature type="signal peptide" evidence="8">
    <location>
        <begin position="1"/>
        <end position="28"/>
    </location>
</feature>
<dbReference type="PROSITE" id="PS50026">
    <property type="entry name" value="EGF_3"/>
    <property type="match status" value="1"/>
</dbReference>
<comment type="caution">
    <text evidence="11">The sequence shown here is derived from an EMBL/GenBank/DDBJ whole genome shotgun (WGS) entry which is preliminary data.</text>
</comment>
<evidence type="ECO:0000313" key="11">
    <source>
        <dbReference type="EMBL" id="KAK2817545.1"/>
    </source>
</evidence>
<evidence type="ECO:0000256" key="4">
    <source>
        <dbReference type="ARBA" id="ARBA00023157"/>
    </source>
</evidence>
<dbReference type="InterPro" id="IPR000742">
    <property type="entry name" value="EGF"/>
</dbReference>
<dbReference type="FunFam" id="2.10.25.10:FF:000038">
    <property type="entry name" value="Fibrillin 2"/>
    <property type="match status" value="1"/>
</dbReference>
<protein>
    <recommendedName>
        <fullName evidence="13">EGF-like domain-containing protein</fullName>
    </recommendedName>
</protein>
<keyword evidence="2 8" id="KW-0732">Signal</keyword>
<evidence type="ECO:0000259" key="9">
    <source>
        <dbReference type="PROSITE" id="PS01180"/>
    </source>
</evidence>
<evidence type="ECO:0000256" key="6">
    <source>
        <dbReference type="SAM" id="MobiDB-lite"/>
    </source>
</evidence>
<evidence type="ECO:0000256" key="1">
    <source>
        <dbReference type="ARBA" id="ARBA00022536"/>
    </source>
</evidence>
<dbReference type="SUPFAM" id="SSF49854">
    <property type="entry name" value="Spermadhesin, CUB domain"/>
    <property type="match status" value="1"/>
</dbReference>
<feature type="compositionally biased region" description="Acidic residues" evidence="6">
    <location>
        <begin position="194"/>
        <end position="203"/>
    </location>
</feature>
<dbReference type="PROSITE" id="PS00010">
    <property type="entry name" value="ASX_HYDROXYL"/>
    <property type="match status" value="1"/>
</dbReference>
<dbReference type="EMBL" id="JAUPFM010000021">
    <property type="protein sequence ID" value="KAK2817545.1"/>
    <property type="molecule type" value="Genomic_DNA"/>
</dbReference>
<evidence type="ECO:0000313" key="12">
    <source>
        <dbReference type="Proteomes" id="UP001187415"/>
    </source>
</evidence>
<dbReference type="InterPro" id="IPR000152">
    <property type="entry name" value="EGF-type_Asp/Asn_hydroxyl_site"/>
</dbReference>
<dbReference type="Pfam" id="PF07645">
    <property type="entry name" value="EGF_CA"/>
    <property type="match status" value="1"/>
</dbReference>
<keyword evidence="4" id="KW-1015">Disulfide bond</keyword>
<evidence type="ECO:0000259" key="10">
    <source>
        <dbReference type="PROSITE" id="PS50026"/>
    </source>
</evidence>
<feature type="region of interest" description="Disordered" evidence="6">
    <location>
        <begin position="259"/>
        <end position="326"/>
    </location>
</feature>
<dbReference type="SMART" id="SM00181">
    <property type="entry name" value="EGF"/>
    <property type="match status" value="1"/>
</dbReference>
<dbReference type="GO" id="GO:0005509">
    <property type="term" value="F:calcium ion binding"/>
    <property type="evidence" value="ECO:0007669"/>
    <property type="project" value="InterPro"/>
</dbReference>
<dbReference type="Pfam" id="PF00431">
    <property type="entry name" value="CUB"/>
    <property type="match status" value="1"/>
</dbReference>
<dbReference type="InterPro" id="IPR018097">
    <property type="entry name" value="EGF_Ca-bd_CS"/>
</dbReference>
<dbReference type="Gene3D" id="2.60.120.290">
    <property type="entry name" value="Spermadhesin, CUB domain"/>
    <property type="match status" value="1"/>
</dbReference>
<feature type="region of interest" description="Disordered" evidence="6">
    <location>
        <begin position="189"/>
        <end position="220"/>
    </location>
</feature>
<evidence type="ECO:0000256" key="2">
    <source>
        <dbReference type="ARBA" id="ARBA00022729"/>
    </source>
</evidence>
<dbReference type="AlphaFoldDB" id="A0AA88LHM1"/>
<name>A0AA88LHM1_CHASR</name>
<accession>A0AA88LHM1</accession>
<dbReference type="InterPro" id="IPR035914">
    <property type="entry name" value="Sperma_CUB_dom_sf"/>
</dbReference>
<keyword evidence="7" id="KW-0472">Membrane</keyword>
<feature type="transmembrane region" description="Helical" evidence="7">
    <location>
        <begin position="524"/>
        <end position="547"/>
    </location>
</feature>
<keyword evidence="7" id="KW-1133">Transmembrane helix</keyword>
<dbReference type="PROSITE" id="PS01187">
    <property type="entry name" value="EGF_CA"/>
    <property type="match status" value="1"/>
</dbReference>
<comment type="caution">
    <text evidence="5">Lacks conserved residue(s) required for the propagation of feature annotation.</text>
</comment>
<feature type="domain" description="CUB" evidence="9">
    <location>
        <begin position="54"/>
        <end position="166"/>
    </location>
</feature>
<evidence type="ECO:0000256" key="5">
    <source>
        <dbReference type="PROSITE-ProRule" id="PRU00076"/>
    </source>
</evidence>
<organism evidence="11 12">
    <name type="scientific">Channa striata</name>
    <name type="common">Snakehead murrel</name>
    <name type="synonym">Ophicephalus striatus</name>
    <dbReference type="NCBI Taxonomy" id="64152"/>
    <lineage>
        <taxon>Eukaryota</taxon>
        <taxon>Metazoa</taxon>
        <taxon>Chordata</taxon>
        <taxon>Craniata</taxon>
        <taxon>Vertebrata</taxon>
        <taxon>Euteleostomi</taxon>
        <taxon>Actinopterygii</taxon>
        <taxon>Neopterygii</taxon>
        <taxon>Teleostei</taxon>
        <taxon>Neoteleostei</taxon>
        <taxon>Acanthomorphata</taxon>
        <taxon>Anabantaria</taxon>
        <taxon>Anabantiformes</taxon>
        <taxon>Channoidei</taxon>
        <taxon>Channidae</taxon>
        <taxon>Channa</taxon>
    </lineage>
</organism>
<feature type="chain" id="PRO_5041741901" description="EGF-like domain-containing protein" evidence="8">
    <location>
        <begin position="29"/>
        <end position="640"/>
    </location>
</feature>
<dbReference type="SUPFAM" id="SSF57196">
    <property type="entry name" value="EGF/Laminin"/>
    <property type="match status" value="1"/>
</dbReference>
<proteinExistence type="predicted"/>
<reference evidence="11" key="1">
    <citation type="submission" date="2023-07" db="EMBL/GenBank/DDBJ databases">
        <title>Chromosome-level Genome Assembly of Striped Snakehead (Channa striata).</title>
        <authorList>
            <person name="Liu H."/>
        </authorList>
    </citation>
    <scope>NUCLEOTIDE SEQUENCE</scope>
    <source>
        <strain evidence="11">Gz</strain>
        <tissue evidence="11">Muscle</tissue>
    </source>
</reference>
<keyword evidence="7" id="KW-0812">Transmembrane</keyword>
<dbReference type="SMART" id="SM00179">
    <property type="entry name" value="EGF_CA"/>
    <property type="match status" value="1"/>
</dbReference>
<evidence type="ECO:0000256" key="7">
    <source>
        <dbReference type="SAM" id="Phobius"/>
    </source>
</evidence>